<dbReference type="SUPFAM" id="SSF55729">
    <property type="entry name" value="Acyl-CoA N-acyltransferases (Nat)"/>
    <property type="match status" value="1"/>
</dbReference>
<dbReference type="GO" id="GO:0016747">
    <property type="term" value="F:acyltransferase activity, transferring groups other than amino-acyl groups"/>
    <property type="evidence" value="ECO:0007669"/>
    <property type="project" value="InterPro"/>
</dbReference>
<proteinExistence type="predicted"/>
<dbReference type="Gene3D" id="3.40.630.30">
    <property type="match status" value="1"/>
</dbReference>
<dbReference type="PANTHER" id="PTHR43792">
    <property type="entry name" value="GNAT FAMILY, PUTATIVE (AFU_ORTHOLOGUE AFUA_3G00765)-RELATED-RELATED"/>
    <property type="match status" value="1"/>
</dbReference>
<dbReference type="GO" id="GO:0016301">
    <property type="term" value="F:kinase activity"/>
    <property type="evidence" value="ECO:0007669"/>
    <property type="project" value="UniProtKB-KW"/>
</dbReference>
<dbReference type="InterPro" id="IPR000182">
    <property type="entry name" value="GNAT_dom"/>
</dbReference>
<protein>
    <submittedName>
        <fullName evidence="2">Anhydro-N-acetylmuramic acid kinase</fullName>
    </submittedName>
</protein>
<keyword evidence="2" id="KW-0808">Transferase</keyword>
<reference evidence="2 3" key="1">
    <citation type="submission" date="2018-06" db="EMBL/GenBank/DDBJ databases">
        <authorList>
            <consortium name="Pathogen Informatics"/>
            <person name="Doyle S."/>
        </authorList>
    </citation>
    <scope>NUCLEOTIDE SEQUENCE [LARGE SCALE GENOMIC DNA]</scope>
    <source>
        <strain evidence="2 3">NCTC11179</strain>
    </source>
</reference>
<dbReference type="Proteomes" id="UP000255024">
    <property type="component" value="Unassembled WGS sequence"/>
</dbReference>
<dbReference type="PROSITE" id="PS51186">
    <property type="entry name" value="GNAT"/>
    <property type="match status" value="1"/>
</dbReference>
<dbReference type="RefSeq" id="WP_115091984.1">
    <property type="nucleotide sequence ID" value="NZ_CP068107.1"/>
</dbReference>
<name>A0A378U1Q0_MYROD</name>
<sequence length="166" mass="18892">MKLIAETPRLLLRELQPTDAQSFYALNANPNVIRYTGNTAFATVEEAKEFLENYSDYQLNGYGRWAVILKDSGQFIGWCGLKYDADTQQTDIGFRFFEEEWGKGYATESAEACLHVGLNQFRLDCIIGRAMKANIASIRVLEKLGLTYEQDILLEGEEAVLYKIKQ</sequence>
<dbReference type="EMBL" id="UGQL01000002">
    <property type="protein sequence ID" value="STZ69185.1"/>
    <property type="molecule type" value="Genomic_DNA"/>
</dbReference>
<evidence type="ECO:0000313" key="3">
    <source>
        <dbReference type="Proteomes" id="UP000255024"/>
    </source>
</evidence>
<keyword evidence="3" id="KW-1185">Reference proteome</keyword>
<dbReference type="InterPro" id="IPR051531">
    <property type="entry name" value="N-acetyltransferase"/>
</dbReference>
<organism evidence="2 3">
    <name type="scientific">Myroides odoratus</name>
    <name type="common">Flavobacterium odoratum</name>
    <dbReference type="NCBI Taxonomy" id="256"/>
    <lineage>
        <taxon>Bacteria</taxon>
        <taxon>Pseudomonadati</taxon>
        <taxon>Bacteroidota</taxon>
        <taxon>Flavobacteriia</taxon>
        <taxon>Flavobacteriales</taxon>
        <taxon>Flavobacteriaceae</taxon>
        <taxon>Myroides</taxon>
    </lineage>
</organism>
<feature type="domain" description="N-acetyltransferase" evidence="1">
    <location>
        <begin position="10"/>
        <end position="166"/>
    </location>
</feature>
<dbReference type="InterPro" id="IPR016181">
    <property type="entry name" value="Acyl_CoA_acyltransferase"/>
</dbReference>
<accession>A0A378U1Q0</accession>
<dbReference type="Pfam" id="PF13302">
    <property type="entry name" value="Acetyltransf_3"/>
    <property type="match status" value="1"/>
</dbReference>
<dbReference type="PANTHER" id="PTHR43792:SF1">
    <property type="entry name" value="N-ACETYLTRANSFERASE DOMAIN-CONTAINING PROTEIN"/>
    <property type="match status" value="1"/>
</dbReference>
<dbReference type="AlphaFoldDB" id="A0A378U1Q0"/>
<keyword evidence="2" id="KW-0418">Kinase</keyword>
<evidence type="ECO:0000313" key="2">
    <source>
        <dbReference type="EMBL" id="STZ69185.1"/>
    </source>
</evidence>
<gene>
    <name evidence="2" type="ORF">NCTC11179_02682</name>
</gene>
<evidence type="ECO:0000259" key="1">
    <source>
        <dbReference type="PROSITE" id="PS51186"/>
    </source>
</evidence>